<dbReference type="EMBL" id="BJVR01000017">
    <property type="protein sequence ID" value="GEL50807.1"/>
    <property type="molecule type" value="Genomic_DNA"/>
</dbReference>
<comment type="caution">
    <text evidence="2">The sequence shown here is derived from an EMBL/GenBank/DDBJ whole genome shotgun (WGS) entry which is preliminary data.</text>
</comment>
<accession>A0A511FPE7</accession>
<dbReference type="InterPro" id="IPR028992">
    <property type="entry name" value="Hedgehog/Intein_dom"/>
</dbReference>
<protein>
    <recommendedName>
        <fullName evidence="1">Hedgehog/Intein (Hint) domain-containing protein</fullName>
    </recommendedName>
</protein>
<gene>
    <name evidence="2" type="ORF">ATR01nite_18820</name>
</gene>
<dbReference type="AlphaFoldDB" id="A0A511FPE7"/>
<dbReference type="RefSeq" id="WP_052427210.1">
    <property type="nucleotide sequence ID" value="NZ_BJVR01000017.1"/>
</dbReference>
<evidence type="ECO:0000313" key="2">
    <source>
        <dbReference type="EMBL" id="GEL50807.1"/>
    </source>
</evidence>
<sequence>MADTGATVDLYIAKPPFTPVTLSDTDGTIEIGSTYNGYSISGDTFGATVDIDSGVTLAIGGKTSNVWNIGADYEGYTTTVNVSGTITFTGNVNLSAGSSINVESGAVVTLGPINMASGSSVVVNNGGRLILNGVGTTTTGISFGTEGGTIEVASGMSLSILSKITGIKVGDTIIIDGVKSAGITEDGSTYTLLDENGNQLQATGRFQPVLENGVEGFTVYTDANGNTILTAVDYSNICFLAGSMVRTPEGDVAVETLRSGDQVVAYVDGQNVTRDVVWAGVAHAKIKADMPDDMAGYPVRILKNAFAEGVPYKDMLITAEHCLFIDGKMVPARMLVNGSSIFYDRSITDYDYYHVETAEHSVLTVDGMLTESYLDTGNRAAFVSNGNVVSLGRAKSWAEDAAAPLAVSRDAVEPIFAALAQRASSIEGRREETQTYTMTTDHDLHLITNTGAIIRSVREKAGRVSFMLPTGVNSVRLVSRSNRPSDVIGPFVDDRRHLGVLVGEVSVVNADVTHNVTAHTDTENLSGWYPLEGADYRWTNGNAELPLGKAVNGMGMLSIQILAAGPYISEQPAEVQSALKA</sequence>
<evidence type="ECO:0000259" key="1">
    <source>
        <dbReference type="Pfam" id="PF13403"/>
    </source>
</evidence>
<evidence type="ECO:0000313" key="3">
    <source>
        <dbReference type="Proteomes" id="UP000321800"/>
    </source>
</evidence>
<name>A0A511FPE7_9PROT</name>
<dbReference type="SUPFAM" id="SSF51294">
    <property type="entry name" value="Hedgehog/intein (Hint) domain"/>
    <property type="match status" value="1"/>
</dbReference>
<proteinExistence type="predicted"/>
<feature type="domain" description="Hedgehog/Intein (Hint)" evidence="1">
    <location>
        <begin position="237"/>
        <end position="376"/>
    </location>
</feature>
<dbReference type="OrthoDB" id="7284755at2"/>
<dbReference type="Proteomes" id="UP000321800">
    <property type="component" value="Unassembled WGS sequence"/>
</dbReference>
<dbReference type="Gene3D" id="2.170.16.10">
    <property type="entry name" value="Hedgehog/Intein (Hint) domain"/>
    <property type="match status" value="1"/>
</dbReference>
<organism evidence="2 3">
    <name type="scientific">Acetobacter tropicalis</name>
    <dbReference type="NCBI Taxonomy" id="104102"/>
    <lineage>
        <taxon>Bacteria</taxon>
        <taxon>Pseudomonadati</taxon>
        <taxon>Pseudomonadota</taxon>
        <taxon>Alphaproteobacteria</taxon>
        <taxon>Acetobacterales</taxon>
        <taxon>Acetobacteraceae</taxon>
        <taxon>Acetobacter</taxon>
    </lineage>
</organism>
<dbReference type="InterPro" id="IPR036844">
    <property type="entry name" value="Hint_dom_sf"/>
</dbReference>
<dbReference type="Pfam" id="PF13403">
    <property type="entry name" value="Hint_2"/>
    <property type="match status" value="1"/>
</dbReference>
<reference evidence="2 3" key="1">
    <citation type="submission" date="2019-07" db="EMBL/GenBank/DDBJ databases">
        <title>Whole genome shotgun sequence of Acetobacter tropicalis NBRC 16470.</title>
        <authorList>
            <person name="Hosoyama A."/>
            <person name="Uohara A."/>
            <person name="Ohji S."/>
            <person name="Ichikawa N."/>
        </authorList>
    </citation>
    <scope>NUCLEOTIDE SEQUENCE [LARGE SCALE GENOMIC DNA]</scope>
    <source>
        <strain evidence="2 3">NBRC 16470</strain>
    </source>
</reference>